<evidence type="ECO:0000259" key="7">
    <source>
        <dbReference type="Pfam" id="PF08696"/>
    </source>
</evidence>
<dbReference type="EMBL" id="JH159154">
    <property type="protein sequence ID" value="EGZ16605.1"/>
    <property type="molecule type" value="Genomic_DNA"/>
</dbReference>
<evidence type="ECO:0000313" key="9">
    <source>
        <dbReference type="Proteomes" id="UP000002640"/>
    </source>
</evidence>
<evidence type="ECO:0000256" key="1">
    <source>
        <dbReference type="ARBA" id="ARBA00022723"/>
    </source>
</evidence>
<keyword evidence="1" id="KW-0479">Metal-binding</keyword>
<evidence type="ECO:0000256" key="4">
    <source>
        <dbReference type="ARBA" id="ARBA00022806"/>
    </source>
</evidence>
<dbReference type="GeneID" id="20641808"/>
<keyword evidence="4" id="KW-0347">Helicase</keyword>
<keyword evidence="3" id="KW-0378">Hydrolase</keyword>
<dbReference type="GO" id="GO:0004386">
    <property type="term" value="F:helicase activity"/>
    <property type="evidence" value="ECO:0007669"/>
    <property type="project" value="UniProtKB-KW"/>
</dbReference>
<feature type="compositionally biased region" description="Polar residues" evidence="6">
    <location>
        <begin position="207"/>
        <end position="243"/>
    </location>
</feature>
<sequence length="457" mass="50476">MDRSRSPKRKRRRAESSTPRRGGKKGASSSSSANRTTGSGGAESKIVWKDSPADKQIKVSGTGKMAVRREMQGFVGRLARASQQSPPSSQEEQKKPPARERVRARRKAAAEEEKAASRLLMFSPERAEGADAAQRTPNTASRRRSTERGDSQDELFSVLDKIEQKYASPDVALPLTASRPASPRRRQLYQQPAVTSTTTAVAAATEMNLTPTPAPTYSSTGTLSPRSLRTQEMLKTQELNRNQEPARAIAPVKEQEAVKTPPKPVVVEEEDPFGDLPDESWDLMDQLVSQRAMVDATQTQSQSQTELVSSQSFALTPRPMPSAAFDGPKKPPPMPPANVPAPVVRSMHDVGAAQQPDRPESFRRFLVLEVDRDVVNRSLLLRLLDDQDVQLEALLTEDWYDVLVEAGDTINIVFTEQDRNGFFSQECSNVPAGRHSTRIQVDNMHNVVVVHPDILVR</sequence>
<dbReference type="Proteomes" id="UP000002640">
    <property type="component" value="Unassembled WGS sequence"/>
</dbReference>
<dbReference type="GO" id="GO:0046872">
    <property type="term" value="F:metal ion binding"/>
    <property type="evidence" value="ECO:0007669"/>
    <property type="project" value="UniProtKB-KW"/>
</dbReference>
<gene>
    <name evidence="8" type="ORF">PHYSODRAFT_300002</name>
</gene>
<dbReference type="InterPro" id="IPR014808">
    <property type="entry name" value="DNA_replication_fac_Dna2_N"/>
</dbReference>
<dbReference type="GO" id="GO:0016787">
    <property type="term" value="F:hydrolase activity"/>
    <property type="evidence" value="ECO:0007669"/>
    <property type="project" value="UniProtKB-KW"/>
</dbReference>
<dbReference type="GO" id="GO:0005524">
    <property type="term" value="F:ATP binding"/>
    <property type="evidence" value="ECO:0007669"/>
    <property type="project" value="UniProtKB-KW"/>
</dbReference>
<name>G4ZFA2_PHYSP</name>
<protein>
    <recommendedName>
        <fullName evidence="7">DNA replication factor Dna2 N-terminal domain-containing protein</fullName>
    </recommendedName>
</protein>
<feature type="compositionally biased region" description="Basic and acidic residues" evidence="6">
    <location>
        <begin position="46"/>
        <end position="57"/>
    </location>
</feature>
<feature type="compositionally biased region" description="Basic and acidic residues" evidence="6">
    <location>
        <begin position="91"/>
        <end position="101"/>
    </location>
</feature>
<feature type="compositionally biased region" description="Basic residues" evidence="6">
    <location>
        <begin position="1"/>
        <end position="13"/>
    </location>
</feature>
<evidence type="ECO:0000256" key="2">
    <source>
        <dbReference type="ARBA" id="ARBA00022741"/>
    </source>
</evidence>
<dbReference type="STRING" id="1094619.G4ZFA2"/>
<accession>G4ZFA2</accession>
<keyword evidence="9" id="KW-1185">Reference proteome</keyword>
<dbReference type="KEGG" id="psoj:PHYSODRAFT_300002"/>
<feature type="region of interest" description="Disordered" evidence="6">
    <location>
        <begin position="1"/>
        <end position="272"/>
    </location>
</feature>
<reference evidence="8 9" key="1">
    <citation type="journal article" date="2006" name="Science">
        <title>Phytophthora genome sequences uncover evolutionary origins and mechanisms of pathogenesis.</title>
        <authorList>
            <person name="Tyler B.M."/>
            <person name="Tripathy S."/>
            <person name="Zhang X."/>
            <person name="Dehal P."/>
            <person name="Jiang R.H."/>
            <person name="Aerts A."/>
            <person name="Arredondo F.D."/>
            <person name="Baxter L."/>
            <person name="Bensasson D."/>
            <person name="Beynon J.L."/>
            <person name="Chapman J."/>
            <person name="Damasceno C.M."/>
            <person name="Dorrance A.E."/>
            <person name="Dou D."/>
            <person name="Dickerman A.W."/>
            <person name="Dubchak I.L."/>
            <person name="Garbelotto M."/>
            <person name="Gijzen M."/>
            <person name="Gordon S.G."/>
            <person name="Govers F."/>
            <person name="Grunwald N.J."/>
            <person name="Huang W."/>
            <person name="Ivors K.L."/>
            <person name="Jones R.W."/>
            <person name="Kamoun S."/>
            <person name="Krampis K."/>
            <person name="Lamour K.H."/>
            <person name="Lee M.K."/>
            <person name="McDonald W.H."/>
            <person name="Medina M."/>
            <person name="Meijer H.J."/>
            <person name="Nordberg E.K."/>
            <person name="Maclean D.J."/>
            <person name="Ospina-Giraldo M.D."/>
            <person name="Morris P.F."/>
            <person name="Phuntumart V."/>
            <person name="Putnam N.H."/>
            <person name="Rash S."/>
            <person name="Rose J.K."/>
            <person name="Sakihama Y."/>
            <person name="Salamov A.A."/>
            <person name="Savidor A."/>
            <person name="Scheuring C.F."/>
            <person name="Smith B.M."/>
            <person name="Sobral B.W."/>
            <person name="Terry A."/>
            <person name="Torto-Alalibo T.A."/>
            <person name="Win J."/>
            <person name="Xu Z."/>
            <person name="Zhang H."/>
            <person name="Grigoriev I.V."/>
            <person name="Rokhsar D.S."/>
            <person name="Boore J.L."/>
        </authorList>
    </citation>
    <scope>NUCLEOTIDE SEQUENCE [LARGE SCALE GENOMIC DNA]</scope>
    <source>
        <strain evidence="8 9">P6497</strain>
    </source>
</reference>
<dbReference type="AlphaFoldDB" id="G4ZFA2"/>
<evidence type="ECO:0000256" key="6">
    <source>
        <dbReference type="SAM" id="MobiDB-lite"/>
    </source>
</evidence>
<dbReference type="InParanoid" id="G4ZFA2"/>
<feature type="compositionally biased region" description="Low complexity" evidence="6">
    <location>
        <begin position="193"/>
        <end position="205"/>
    </location>
</feature>
<feature type="domain" description="DNA replication factor Dna2 N-terminal" evidence="7">
    <location>
        <begin position="388"/>
        <end position="456"/>
    </location>
</feature>
<evidence type="ECO:0000256" key="3">
    <source>
        <dbReference type="ARBA" id="ARBA00022801"/>
    </source>
</evidence>
<dbReference type="RefSeq" id="XP_009525663.1">
    <property type="nucleotide sequence ID" value="XM_009527368.1"/>
</dbReference>
<organism evidence="8 9">
    <name type="scientific">Phytophthora sojae (strain P6497)</name>
    <name type="common">Soybean stem and root rot agent</name>
    <name type="synonym">Phytophthora megasperma f. sp. glycines</name>
    <dbReference type="NCBI Taxonomy" id="1094619"/>
    <lineage>
        <taxon>Eukaryota</taxon>
        <taxon>Sar</taxon>
        <taxon>Stramenopiles</taxon>
        <taxon>Oomycota</taxon>
        <taxon>Peronosporomycetes</taxon>
        <taxon>Peronosporales</taxon>
        <taxon>Peronosporaceae</taxon>
        <taxon>Phytophthora</taxon>
    </lineage>
</organism>
<keyword evidence="2" id="KW-0547">Nucleotide-binding</keyword>
<proteinExistence type="predicted"/>
<dbReference type="Pfam" id="PF08696">
    <property type="entry name" value="Dna2"/>
    <property type="match status" value="1"/>
</dbReference>
<dbReference type="OMA" id="DESWDLM"/>
<feature type="compositionally biased region" description="Low complexity" evidence="6">
    <location>
        <begin position="26"/>
        <end position="37"/>
    </location>
</feature>
<evidence type="ECO:0000313" key="8">
    <source>
        <dbReference type="EMBL" id="EGZ16605.1"/>
    </source>
</evidence>
<keyword evidence="5" id="KW-0067">ATP-binding</keyword>
<evidence type="ECO:0000256" key="5">
    <source>
        <dbReference type="ARBA" id="ARBA00022840"/>
    </source>
</evidence>